<accession>A0A848GAI9</accession>
<evidence type="ECO:0000256" key="6">
    <source>
        <dbReference type="SAM" id="SignalP"/>
    </source>
</evidence>
<evidence type="ECO:0000313" key="8">
    <source>
        <dbReference type="EMBL" id="NML27413.1"/>
    </source>
</evidence>
<dbReference type="GO" id="GO:0020037">
    <property type="term" value="F:heme binding"/>
    <property type="evidence" value="ECO:0007669"/>
    <property type="project" value="InterPro"/>
</dbReference>
<keyword evidence="3 4" id="KW-0408">Iron</keyword>
<dbReference type="Proteomes" id="UP000580043">
    <property type="component" value="Unassembled WGS sequence"/>
</dbReference>
<protein>
    <submittedName>
        <fullName evidence="8">Cytochrome c</fullName>
    </submittedName>
</protein>
<keyword evidence="9" id="KW-1185">Reference proteome</keyword>
<proteinExistence type="predicted"/>
<evidence type="ECO:0000313" key="9">
    <source>
        <dbReference type="Proteomes" id="UP000580043"/>
    </source>
</evidence>
<evidence type="ECO:0000259" key="7">
    <source>
        <dbReference type="PROSITE" id="PS51007"/>
    </source>
</evidence>
<dbReference type="SUPFAM" id="SSF46626">
    <property type="entry name" value="Cytochrome c"/>
    <property type="match status" value="1"/>
</dbReference>
<keyword evidence="1 4" id="KW-0349">Heme</keyword>
<dbReference type="InterPro" id="IPR009056">
    <property type="entry name" value="Cyt_c-like_dom"/>
</dbReference>
<name>A0A848GAI9_9RHOO</name>
<dbReference type="PANTHER" id="PTHR35008:SF4">
    <property type="entry name" value="BLL4482 PROTEIN"/>
    <property type="match status" value="1"/>
</dbReference>
<dbReference type="PROSITE" id="PS51007">
    <property type="entry name" value="CYTC"/>
    <property type="match status" value="1"/>
</dbReference>
<feature type="signal peptide" evidence="6">
    <location>
        <begin position="1"/>
        <end position="19"/>
    </location>
</feature>
<dbReference type="PANTHER" id="PTHR35008">
    <property type="entry name" value="BLL4482 PROTEIN-RELATED"/>
    <property type="match status" value="1"/>
</dbReference>
<sequence length="187" mass="18982">MRRLILSLAALLGSHAAMAGDDAGEALFDKHCAVCHQPGGIGSPGFAPPLAEALGQRLQVEEGRAYLPRVLRGGLSGPIESKGQRYNGAMPPFATAALSDAEAAAVLNYLLTGLNGALLPAGFQPYAADEIGALQGKPVAAGDNRKLRERIDALLKSGPHAQPLRGSLPPEGAALPLGGGPAVKKGG</sequence>
<evidence type="ECO:0000256" key="2">
    <source>
        <dbReference type="ARBA" id="ARBA00022723"/>
    </source>
</evidence>
<feature type="region of interest" description="Disordered" evidence="5">
    <location>
        <begin position="158"/>
        <end position="187"/>
    </location>
</feature>
<dbReference type="GO" id="GO:0046872">
    <property type="term" value="F:metal ion binding"/>
    <property type="evidence" value="ECO:0007669"/>
    <property type="project" value="UniProtKB-KW"/>
</dbReference>
<evidence type="ECO:0000256" key="3">
    <source>
        <dbReference type="ARBA" id="ARBA00023004"/>
    </source>
</evidence>
<evidence type="ECO:0000256" key="1">
    <source>
        <dbReference type="ARBA" id="ARBA00022617"/>
    </source>
</evidence>
<dbReference type="AlphaFoldDB" id="A0A848GAI9"/>
<feature type="domain" description="Cytochrome c" evidence="7">
    <location>
        <begin position="19"/>
        <end position="114"/>
    </location>
</feature>
<organism evidence="8 9">
    <name type="scientific">Zoogloea dura</name>
    <dbReference type="NCBI Taxonomy" id="2728840"/>
    <lineage>
        <taxon>Bacteria</taxon>
        <taxon>Pseudomonadati</taxon>
        <taxon>Pseudomonadota</taxon>
        <taxon>Betaproteobacteria</taxon>
        <taxon>Rhodocyclales</taxon>
        <taxon>Zoogloeaceae</taxon>
        <taxon>Zoogloea</taxon>
    </lineage>
</organism>
<feature type="chain" id="PRO_5032384931" evidence="6">
    <location>
        <begin position="20"/>
        <end position="187"/>
    </location>
</feature>
<dbReference type="RefSeq" id="WP_169146942.1">
    <property type="nucleotide sequence ID" value="NZ_JABBGA010000014.1"/>
</dbReference>
<gene>
    <name evidence="8" type="ORF">HHL15_16785</name>
</gene>
<dbReference type="GO" id="GO:0009055">
    <property type="term" value="F:electron transfer activity"/>
    <property type="evidence" value="ECO:0007669"/>
    <property type="project" value="InterPro"/>
</dbReference>
<keyword evidence="2 4" id="KW-0479">Metal-binding</keyword>
<evidence type="ECO:0000256" key="5">
    <source>
        <dbReference type="SAM" id="MobiDB-lite"/>
    </source>
</evidence>
<dbReference type="EMBL" id="JABBGA010000014">
    <property type="protein sequence ID" value="NML27413.1"/>
    <property type="molecule type" value="Genomic_DNA"/>
</dbReference>
<keyword evidence="6" id="KW-0732">Signal</keyword>
<comment type="caution">
    <text evidence="8">The sequence shown here is derived from an EMBL/GenBank/DDBJ whole genome shotgun (WGS) entry which is preliminary data.</text>
</comment>
<dbReference type="InterPro" id="IPR036909">
    <property type="entry name" value="Cyt_c-like_dom_sf"/>
</dbReference>
<reference evidence="8 9" key="1">
    <citation type="submission" date="2020-04" db="EMBL/GenBank/DDBJ databases">
        <title>Zoogloea sp. G-4-1-14 isolated from soil.</title>
        <authorList>
            <person name="Dahal R.H."/>
        </authorList>
    </citation>
    <scope>NUCLEOTIDE SEQUENCE [LARGE SCALE GENOMIC DNA]</scope>
    <source>
        <strain evidence="8 9">G-4-1-14</strain>
    </source>
</reference>
<evidence type="ECO:0000256" key="4">
    <source>
        <dbReference type="PROSITE-ProRule" id="PRU00433"/>
    </source>
</evidence>
<dbReference type="Pfam" id="PF00034">
    <property type="entry name" value="Cytochrom_C"/>
    <property type="match status" value="1"/>
</dbReference>
<dbReference type="Gene3D" id="1.10.760.10">
    <property type="entry name" value="Cytochrome c-like domain"/>
    <property type="match status" value="1"/>
</dbReference>
<dbReference type="InterPro" id="IPR051459">
    <property type="entry name" value="Cytochrome_c-type_DH"/>
</dbReference>